<dbReference type="NCBIfam" id="TIGR00722">
    <property type="entry name" value="ttdA_fumA_fumB"/>
    <property type="match status" value="1"/>
</dbReference>
<proteinExistence type="inferred from homology"/>
<dbReference type="InterPro" id="IPR004647">
    <property type="entry name" value="Fe-S_hydro-lyase_TtdB-typ_cat"/>
</dbReference>
<protein>
    <recommendedName>
        <fullName evidence="12">Fumarate hydratase class I</fullName>
        <ecNumber evidence="12">4.2.1.2</ecNumber>
    </recommendedName>
</protein>
<dbReference type="InterPro" id="IPR020557">
    <property type="entry name" value="Fumarate_lyase_CS"/>
</dbReference>
<dbReference type="Pfam" id="PF05681">
    <property type="entry name" value="Fumerase"/>
    <property type="match status" value="1"/>
</dbReference>
<keyword evidence="8 12" id="KW-0479">Metal-binding</keyword>
<dbReference type="PANTHER" id="PTHR30389">
    <property type="entry name" value="FUMARATE HYDRATASE-RELATED"/>
    <property type="match status" value="1"/>
</dbReference>
<name>A0ABP5UF03_9ACTN</name>
<keyword evidence="10 12" id="KW-0411">Iron-sulfur</keyword>
<evidence type="ECO:0000259" key="13">
    <source>
        <dbReference type="Pfam" id="PF05681"/>
    </source>
</evidence>
<dbReference type="NCBIfam" id="TIGR00723">
    <property type="entry name" value="ttdB_fumA_fumB"/>
    <property type="match status" value="1"/>
</dbReference>
<dbReference type="EMBL" id="BAAARV010000078">
    <property type="protein sequence ID" value="GAA2375552.1"/>
    <property type="molecule type" value="Genomic_DNA"/>
</dbReference>
<comment type="similarity">
    <text evidence="4 12">Belongs to the class-I fumarase family.</text>
</comment>
<dbReference type="Gene3D" id="3.20.130.10">
    <property type="entry name" value="Fe-S hydro-lyase, tartrate dehydratase beta-type, catalytic domain"/>
    <property type="match status" value="1"/>
</dbReference>
<dbReference type="PROSITE" id="PS00163">
    <property type="entry name" value="FUMARATE_LYASES"/>
    <property type="match status" value="1"/>
</dbReference>
<dbReference type="Pfam" id="PF05683">
    <property type="entry name" value="Fumerase_C"/>
    <property type="match status" value="1"/>
</dbReference>
<comment type="function">
    <text evidence="12">Catalyzes the reversible hydration of fumarate to (S)-malate.</text>
</comment>
<dbReference type="PIRSF" id="PIRSF001394">
    <property type="entry name" value="Fe_dep_fumar_hy"/>
    <property type="match status" value="1"/>
</dbReference>
<accession>A0ABP5UF03</accession>
<dbReference type="SUPFAM" id="SSF117457">
    <property type="entry name" value="FumA C-terminal domain-like"/>
    <property type="match status" value="1"/>
</dbReference>
<evidence type="ECO:0000256" key="3">
    <source>
        <dbReference type="ARBA" id="ARBA00004859"/>
    </source>
</evidence>
<dbReference type="Proteomes" id="UP001501444">
    <property type="component" value="Unassembled WGS sequence"/>
</dbReference>
<evidence type="ECO:0000256" key="5">
    <source>
        <dbReference type="ARBA" id="ARBA00011738"/>
    </source>
</evidence>
<evidence type="ECO:0000256" key="7">
    <source>
        <dbReference type="ARBA" id="ARBA00022532"/>
    </source>
</evidence>
<dbReference type="InterPro" id="IPR004646">
    <property type="entry name" value="Fe-S_hydro-lyase_TtdA-typ_cat"/>
</dbReference>
<evidence type="ECO:0000256" key="4">
    <source>
        <dbReference type="ARBA" id="ARBA00008876"/>
    </source>
</evidence>
<comment type="subunit">
    <text evidence="5 12">Homodimer.</text>
</comment>
<feature type="domain" description="Fe-S hydro-lyase tartrate dehydratase beta-type catalytic" evidence="14">
    <location>
        <begin position="326"/>
        <end position="531"/>
    </location>
</feature>
<comment type="cofactor">
    <cofactor evidence="2 12">
        <name>[4Fe-4S] cluster</name>
        <dbReference type="ChEBI" id="CHEBI:49883"/>
    </cofactor>
</comment>
<evidence type="ECO:0000259" key="14">
    <source>
        <dbReference type="Pfam" id="PF05683"/>
    </source>
</evidence>
<dbReference type="EC" id="4.2.1.2" evidence="12"/>
<dbReference type="InterPro" id="IPR036660">
    <property type="entry name" value="Fe-S_hydroAse_TtdB_cat_sf"/>
</dbReference>
<evidence type="ECO:0000313" key="16">
    <source>
        <dbReference type="Proteomes" id="UP001501444"/>
    </source>
</evidence>
<evidence type="ECO:0000256" key="8">
    <source>
        <dbReference type="ARBA" id="ARBA00022723"/>
    </source>
</evidence>
<dbReference type="InterPro" id="IPR011167">
    <property type="entry name" value="Fe_dep_fumarate_hydratase"/>
</dbReference>
<dbReference type="RefSeq" id="WP_344617782.1">
    <property type="nucleotide sequence ID" value="NZ_BAAARV010000078.1"/>
</dbReference>
<keyword evidence="11 12" id="KW-0456">Lyase</keyword>
<comment type="catalytic activity">
    <reaction evidence="1 12">
        <text>(S)-malate = fumarate + H2O</text>
        <dbReference type="Rhea" id="RHEA:12460"/>
        <dbReference type="ChEBI" id="CHEBI:15377"/>
        <dbReference type="ChEBI" id="CHEBI:15589"/>
        <dbReference type="ChEBI" id="CHEBI:29806"/>
        <dbReference type="EC" id="4.2.1.2"/>
    </reaction>
</comment>
<comment type="pathway">
    <text evidence="3">Carbohydrate metabolism; tricarboxylic acid cycle; (S)-malate from fumarate: step 1/1.</text>
</comment>
<evidence type="ECO:0000313" key="15">
    <source>
        <dbReference type="EMBL" id="GAA2375552.1"/>
    </source>
</evidence>
<reference evidence="16" key="1">
    <citation type="journal article" date="2019" name="Int. J. Syst. Evol. Microbiol.">
        <title>The Global Catalogue of Microorganisms (GCM) 10K type strain sequencing project: providing services to taxonomists for standard genome sequencing and annotation.</title>
        <authorList>
            <consortium name="The Broad Institute Genomics Platform"/>
            <consortium name="The Broad Institute Genome Sequencing Center for Infectious Disease"/>
            <person name="Wu L."/>
            <person name="Ma J."/>
        </authorList>
    </citation>
    <scope>NUCLEOTIDE SEQUENCE [LARGE SCALE GENOMIC DNA]</scope>
    <source>
        <strain evidence="16">JCM 3272</strain>
    </source>
</reference>
<evidence type="ECO:0000256" key="6">
    <source>
        <dbReference type="ARBA" id="ARBA00022485"/>
    </source>
</evidence>
<evidence type="ECO:0000256" key="11">
    <source>
        <dbReference type="ARBA" id="ARBA00023239"/>
    </source>
</evidence>
<keyword evidence="9 12" id="KW-0408">Iron</keyword>
<comment type="caution">
    <text evidence="15">The sequence shown here is derived from an EMBL/GenBank/DDBJ whole genome shotgun (WGS) entry which is preliminary data.</text>
</comment>
<evidence type="ECO:0000256" key="10">
    <source>
        <dbReference type="ARBA" id="ARBA00023014"/>
    </source>
</evidence>
<evidence type="ECO:0000256" key="1">
    <source>
        <dbReference type="ARBA" id="ARBA00000929"/>
    </source>
</evidence>
<organism evidence="15 16">
    <name type="scientific">Dactylosporangium salmoneum</name>
    <dbReference type="NCBI Taxonomy" id="53361"/>
    <lineage>
        <taxon>Bacteria</taxon>
        <taxon>Bacillati</taxon>
        <taxon>Actinomycetota</taxon>
        <taxon>Actinomycetes</taxon>
        <taxon>Micromonosporales</taxon>
        <taxon>Micromonosporaceae</taxon>
        <taxon>Dactylosporangium</taxon>
    </lineage>
</organism>
<dbReference type="InterPro" id="IPR051208">
    <property type="entry name" value="Class-I_Fumarase/Tartrate_DH"/>
</dbReference>
<keyword evidence="6 12" id="KW-0004">4Fe-4S</keyword>
<evidence type="ECO:0000256" key="9">
    <source>
        <dbReference type="ARBA" id="ARBA00023004"/>
    </source>
</evidence>
<keyword evidence="16" id="KW-1185">Reference proteome</keyword>
<dbReference type="PANTHER" id="PTHR30389:SF0">
    <property type="entry name" value="FUMARATE HYDRATASE CLASS I, AEROBIC"/>
    <property type="match status" value="1"/>
</dbReference>
<sequence length="542" mass="59120">MPEFAFSPLLPLGPDNTEYRLVTSDGVGRDGRFLTVEPEALTRLTDEAMHDIAHFLRPAHLTQLRSIIDDPQASPNDRFVALDLLRNANIAAGGVLPMCQDTGTAIVMGKRGRFVLTDGRDEEAIARGVFDAYTRLNLRYSQLAPLTMWDEKNTGSNLPAQVELYAEGDDAYKFLFMAKGGGSANKSYLYQETKALLNPTRMMQFLEEKLRLIGTAACPPYHLAVVIGGTSAEHALKTAKLASAKYLDTLPTEGSPVGHGFRDLELEAQVLQLTREFGIGAQFGGRYFCHDVRVVRLPRHGASCPVAIAVSCSADRQAVGKINESGIWLEQLERDPARFLPDVTDEHLDDNVVTVDLNRPMSEIRAQLSALPVKTRLSLTGPLVVARDIAHAKIAERLDAGEPMPAYLRDHAVYYAGPAKTPEGYASGSFGPTTAGRMDAYVEKFQAAGGSLVMLAKGNRSKQVTDACRSHGGFYLGSIGGPAARLAQDCIKHVEVIEYPELGMEAVWKIDVVDFPAFIVVDDKGNDFFAEVTKPVLTVGRR</sequence>
<feature type="domain" description="Fe-S hydro-lyase tartrate dehydratase alpha-type catalytic" evidence="13">
    <location>
        <begin position="44"/>
        <end position="319"/>
    </location>
</feature>
<evidence type="ECO:0000256" key="2">
    <source>
        <dbReference type="ARBA" id="ARBA00001966"/>
    </source>
</evidence>
<keyword evidence="7" id="KW-0816">Tricarboxylic acid cycle</keyword>
<evidence type="ECO:0000256" key="12">
    <source>
        <dbReference type="PIRNR" id="PIRNR001394"/>
    </source>
</evidence>
<gene>
    <name evidence="15" type="ORF">GCM10010170_079230</name>
</gene>